<dbReference type="PROSITE" id="PS50089">
    <property type="entry name" value="ZF_RING_2"/>
    <property type="match status" value="1"/>
</dbReference>
<proteinExistence type="predicted"/>
<evidence type="ECO:0000256" key="2">
    <source>
        <dbReference type="ARBA" id="ARBA00022771"/>
    </source>
</evidence>
<dbReference type="InterPro" id="IPR035774">
    <property type="entry name" value="SPRY_RSPRY1"/>
</dbReference>
<dbReference type="InterPro" id="IPR001870">
    <property type="entry name" value="B30.2/SPRY"/>
</dbReference>
<reference evidence="10" key="1">
    <citation type="submission" date="2025-08" db="UniProtKB">
        <authorList>
            <consortium name="RefSeq"/>
        </authorList>
    </citation>
    <scope>IDENTIFICATION</scope>
    <source>
        <tissue evidence="10">Testes</tissue>
    </source>
</reference>
<keyword evidence="9" id="KW-1185">Reference proteome</keyword>
<dbReference type="Gene3D" id="3.30.40.10">
    <property type="entry name" value="Zinc/RING finger domain, C3HC4 (zinc finger)"/>
    <property type="match status" value="1"/>
</dbReference>
<dbReference type="PANTHER" id="PTHR13363:SF6">
    <property type="entry name" value="RING FINGER AND SPRY DOMAIN-CONTAINING PROTEIN 1"/>
    <property type="match status" value="1"/>
</dbReference>
<dbReference type="InterPro" id="IPR043136">
    <property type="entry name" value="B30.2/SPRY_sf"/>
</dbReference>
<evidence type="ECO:0000256" key="6">
    <source>
        <dbReference type="SAM" id="SignalP"/>
    </source>
</evidence>
<protein>
    <submittedName>
        <fullName evidence="10">RING finger and SPRY domain-containing protein 1-like</fullName>
    </submittedName>
</protein>
<dbReference type="InterPro" id="IPR001841">
    <property type="entry name" value="Znf_RING"/>
</dbReference>
<dbReference type="SMART" id="SM00449">
    <property type="entry name" value="SPRY"/>
    <property type="match status" value="1"/>
</dbReference>
<gene>
    <name evidence="10" type="primary">LOC100370049</name>
</gene>
<dbReference type="InterPro" id="IPR045129">
    <property type="entry name" value="RNF123/RKP/RSPRY1"/>
</dbReference>
<feature type="signal peptide" evidence="6">
    <location>
        <begin position="1"/>
        <end position="18"/>
    </location>
</feature>
<keyword evidence="6" id="KW-0732">Signal</keyword>
<feature type="compositionally biased region" description="Polar residues" evidence="5">
    <location>
        <begin position="53"/>
        <end position="67"/>
    </location>
</feature>
<dbReference type="RefSeq" id="XP_006812624.1">
    <property type="nucleotide sequence ID" value="XM_006812561.1"/>
</dbReference>
<dbReference type="PROSITE" id="PS50188">
    <property type="entry name" value="B302_SPRY"/>
    <property type="match status" value="1"/>
</dbReference>
<dbReference type="Proteomes" id="UP000694865">
    <property type="component" value="Unplaced"/>
</dbReference>
<evidence type="ECO:0000259" key="7">
    <source>
        <dbReference type="PROSITE" id="PS50089"/>
    </source>
</evidence>
<feature type="region of interest" description="Disordered" evidence="5">
    <location>
        <begin position="47"/>
        <end position="69"/>
    </location>
</feature>
<evidence type="ECO:0000256" key="3">
    <source>
        <dbReference type="ARBA" id="ARBA00022833"/>
    </source>
</evidence>
<dbReference type="InterPro" id="IPR003877">
    <property type="entry name" value="SPRY_dom"/>
</dbReference>
<dbReference type="Pfam" id="PF13920">
    <property type="entry name" value="zf-C3HC4_3"/>
    <property type="match status" value="1"/>
</dbReference>
<dbReference type="PANTHER" id="PTHR13363">
    <property type="entry name" value="RING FINGER AND SRY DOMAIN-CONTAINING"/>
    <property type="match status" value="1"/>
</dbReference>
<dbReference type="InterPro" id="IPR013083">
    <property type="entry name" value="Znf_RING/FYVE/PHD"/>
</dbReference>
<dbReference type="CDD" id="cd16566">
    <property type="entry name" value="RING-HC_RSPRY1"/>
    <property type="match status" value="1"/>
</dbReference>
<dbReference type="CDD" id="cd12883">
    <property type="entry name" value="SPRY_RING"/>
    <property type="match status" value="1"/>
</dbReference>
<evidence type="ECO:0000313" key="10">
    <source>
        <dbReference type="RefSeq" id="XP_006812624.1"/>
    </source>
</evidence>
<dbReference type="SUPFAM" id="SSF57850">
    <property type="entry name" value="RING/U-box"/>
    <property type="match status" value="1"/>
</dbReference>
<keyword evidence="1" id="KW-0479">Metal-binding</keyword>
<organism evidence="9 10">
    <name type="scientific">Saccoglossus kowalevskii</name>
    <name type="common">Acorn worm</name>
    <dbReference type="NCBI Taxonomy" id="10224"/>
    <lineage>
        <taxon>Eukaryota</taxon>
        <taxon>Metazoa</taxon>
        <taxon>Hemichordata</taxon>
        <taxon>Enteropneusta</taxon>
        <taxon>Harrimaniidae</taxon>
        <taxon>Saccoglossus</taxon>
    </lineage>
</organism>
<evidence type="ECO:0000313" key="9">
    <source>
        <dbReference type="Proteomes" id="UP000694865"/>
    </source>
</evidence>
<dbReference type="Pfam" id="PF00622">
    <property type="entry name" value="SPRY"/>
    <property type="match status" value="1"/>
</dbReference>
<feature type="chain" id="PRO_5045036135" evidence="6">
    <location>
        <begin position="19"/>
        <end position="563"/>
    </location>
</feature>
<name>A0ABM0LXY3_SACKO</name>
<dbReference type="Gene3D" id="2.60.120.920">
    <property type="match status" value="1"/>
</dbReference>
<dbReference type="SUPFAM" id="SSF49899">
    <property type="entry name" value="Concanavalin A-like lectins/glucanases"/>
    <property type="match status" value="1"/>
</dbReference>
<evidence type="ECO:0000259" key="8">
    <source>
        <dbReference type="PROSITE" id="PS50188"/>
    </source>
</evidence>
<evidence type="ECO:0000256" key="1">
    <source>
        <dbReference type="ARBA" id="ARBA00022723"/>
    </source>
</evidence>
<keyword evidence="3" id="KW-0862">Zinc</keyword>
<dbReference type="GeneID" id="100370049"/>
<evidence type="ECO:0000256" key="5">
    <source>
        <dbReference type="SAM" id="MobiDB-lite"/>
    </source>
</evidence>
<dbReference type="InterPro" id="IPR013320">
    <property type="entry name" value="ConA-like_dom_sf"/>
</dbReference>
<feature type="domain" description="B30.2/SPRY" evidence="8">
    <location>
        <begin position="291"/>
        <end position="474"/>
    </location>
</feature>
<sequence>MIVSGWLAYLSLPSLVLATLSYISRGYIWLSQSMGACVCKEANPRSHGGEPYTTAQSNATSRTQSPVSGAGLDGGCIPSVTNWATSRNTNTDKLVLDTLSVIRTLVDNEQDPPYSMLKLHQIAETESGWLEVTHSMINVIPMDDPLGPAVITLLIDECPLPAKEYVEKLSEMLRLSERTTESVLKYPAKHRNIATVLGCIAEKLAGPNSVALLTEHNLKYLLANLNPCLHPQVILFSIIALEKFSQTSENKITIKHAGIAPLLMVLENWLSHHDYDMRQVGFCSQWCLDNLFILENRQFTYKTLNLSGCNAMLNNNDVSEYLKISPNGLEARCDASSFESVRCTFCVNSGVWYYEVTIITPGVMQIGWATKESKFLNHEGYGIGDDSFSFSYDGCRQLYWFCAESRKHSHPIWKAGDVVGFLLDLEKKEMIFSLNGHCLPPENQLFVSASSEFFAAASFMSFQQCEFNFGMKPFRYPPSVPFDSFNDHAVLKDDERVILPRHQKLALLRHISVSEGACNLCFDKLANTILKPCDHRGLCMECAIQVEICPLCRTFITLRLQET</sequence>
<accession>A0ABM0LXY3</accession>
<keyword evidence="2 4" id="KW-0863">Zinc-finger</keyword>
<evidence type="ECO:0000256" key="4">
    <source>
        <dbReference type="PROSITE-ProRule" id="PRU00175"/>
    </source>
</evidence>
<feature type="domain" description="RING-type" evidence="7">
    <location>
        <begin position="518"/>
        <end position="553"/>
    </location>
</feature>